<dbReference type="InterPro" id="IPR005490">
    <property type="entry name" value="LD_TPept_cat_dom"/>
</dbReference>
<dbReference type="Pfam" id="PF03734">
    <property type="entry name" value="YkuD"/>
    <property type="match status" value="1"/>
</dbReference>
<evidence type="ECO:0000256" key="9">
    <source>
        <dbReference type="PROSITE-ProRule" id="PRU01373"/>
    </source>
</evidence>
<dbReference type="RefSeq" id="WP_123105768.1">
    <property type="nucleotide sequence ID" value="NZ_CP127527.1"/>
</dbReference>
<evidence type="ECO:0000256" key="1">
    <source>
        <dbReference type="ARBA" id="ARBA00004752"/>
    </source>
</evidence>
<dbReference type="GO" id="GO:0016757">
    <property type="term" value="F:glycosyltransferase activity"/>
    <property type="evidence" value="ECO:0007669"/>
    <property type="project" value="UniProtKB-KW"/>
</dbReference>
<sequence length="184" mass="19968">MWNPLLSFSADPPGQWLWVDVSRQRLGVMADWEAALTFPISTAANGLGETQGSGCTPRGWHTVRARIGEGLPGNAILRGRRWTGECYTPALAAGQPARDWILGRILWLSGLEPGRNRGGRVDTFRRYIYIHGTADASHLGTPVSAGCVRLASDDMLTLFPQVAVGVPVFIDDEPPQSFLSPGRS</sequence>
<dbReference type="AlphaFoldDB" id="A0A3M8QSX7"/>
<evidence type="ECO:0000256" key="5">
    <source>
        <dbReference type="ARBA" id="ARBA00022801"/>
    </source>
</evidence>
<proteinExistence type="inferred from homology"/>
<reference evidence="11" key="1">
    <citation type="submission" date="2018-10" db="EMBL/GenBank/DDBJ databases">
        <title>Acidithiobacillus sulfuriphilus sp. nov.: an extremely acidophilic sulfur-oxidizing chemolithotroph isolated from a neutral pH environment.</title>
        <authorList>
            <person name="Falagan C."/>
            <person name="Moya-Beltran A."/>
            <person name="Quatrini R."/>
            <person name="Johnson D.B."/>
        </authorList>
    </citation>
    <scope>NUCLEOTIDE SEQUENCE [LARGE SCALE GENOMIC DNA]</scope>
    <source>
        <strain evidence="11">CJ-2</strain>
    </source>
</reference>
<name>A0A3M8QSX7_9PROT</name>
<dbReference type="PANTHER" id="PTHR30582">
    <property type="entry name" value="L,D-TRANSPEPTIDASE"/>
    <property type="match status" value="1"/>
</dbReference>
<feature type="active site" description="Nucleophile" evidence="9">
    <location>
        <position position="147"/>
    </location>
</feature>
<keyword evidence="8 9" id="KW-0961">Cell wall biogenesis/degradation</keyword>
<dbReference type="OrthoDB" id="9787225at2"/>
<dbReference type="PROSITE" id="PS52029">
    <property type="entry name" value="LD_TPASE"/>
    <property type="match status" value="1"/>
</dbReference>
<accession>A0A3M8QSX7</accession>
<evidence type="ECO:0000256" key="8">
    <source>
        <dbReference type="ARBA" id="ARBA00023316"/>
    </source>
</evidence>
<comment type="pathway">
    <text evidence="1 9">Cell wall biogenesis; peptidoglycan biosynthesis.</text>
</comment>
<keyword evidence="6 9" id="KW-0133">Cell shape</keyword>
<comment type="caution">
    <text evidence="11">The sequence shown here is derived from an EMBL/GenBank/DDBJ whole genome shotgun (WGS) entry which is preliminary data.</text>
</comment>
<dbReference type="CDD" id="cd16913">
    <property type="entry name" value="YkuD_like"/>
    <property type="match status" value="1"/>
</dbReference>
<dbReference type="EMBL" id="RIZI01000192">
    <property type="protein sequence ID" value="RNF58084.1"/>
    <property type="molecule type" value="Genomic_DNA"/>
</dbReference>
<evidence type="ECO:0000256" key="7">
    <source>
        <dbReference type="ARBA" id="ARBA00022984"/>
    </source>
</evidence>
<dbReference type="Gene3D" id="2.40.440.10">
    <property type="entry name" value="L,D-transpeptidase catalytic domain-like"/>
    <property type="match status" value="1"/>
</dbReference>
<evidence type="ECO:0000256" key="2">
    <source>
        <dbReference type="ARBA" id="ARBA00005992"/>
    </source>
</evidence>
<dbReference type="GO" id="GO:0005576">
    <property type="term" value="C:extracellular region"/>
    <property type="evidence" value="ECO:0007669"/>
    <property type="project" value="TreeGrafter"/>
</dbReference>
<evidence type="ECO:0000256" key="4">
    <source>
        <dbReference type="ARBA" id="ARBA00022679"/>
    </source>
</evidence>
<dbReference type="GO" id="GO:0071555">
    <property type="term" value="P:cell wall organization"/>
    <property type="evidence" value="ECO:0007669"/>
    <property type="project" value="UniProtKB-UniRule"/>
</dbReference>
<evidence type="ECO:0000313" key="11">
    <source>
        <dbReference type="EMBL" id="RNF58084.1"/>
    </source>
</evidence>
<feature type="domain" description="L,D-TPase catalytic" evidence="10">
    <location>
        <begin position="15"/>
        <end position="171"/>
    </location>
</feature>
<gene>
    <name evidence="11" type="ORF">EC580_13070</name>
</gene>
<dbReference type="GO" id="GO:0018104">
    <property type="term" value="P:peptidoglycan-protein cross-linking"/>
    <property type="evidence" value="ECO:0007669"/>
    <property type="project" value="TreeGrafter"/>
</dbReference>
<keyword evidence="7 9" id="KW-0573">Peptidoglycan synthesis</keyword>
<organism evidence="11">
    <name type="scientific">Acidithiobacillus sulfuriphilus</name>
    <dbReference type="NCBI Taxonomy" id="1867749"/>
    <lineage>
        <taxon>Bacteria</taxon>
        <taxon>Pseudomonadati</taxon>
        <taxon>Pseudomonadota</taxon>
        <taxon>Acidithiobacillia</taxon>
        <taxon>Acidithiobacillales</taxon>
        <taxon>Acidithiobacillaceae</taxon>
        <taxon>Acidithiobacillus</taxon>
    </lineage>
</organism>
<keyword evidence="4" id="KW-0808">Transferase</keyword>
<dbReference type="SUPFAM" id="SSF141523">
    <property type="entry name" value="L,D-transpeptidase catalytic domain-like"/>
    <property type="match status" value="1"/>
</dbReference>
<keyword evidence="3" id="KW-0328">Glycosyltransferase</keyword>
<keyword evidence="5" id="KW-0378">Hydrolase</keyword>
<dbReference type="PANTHER" id="PTHR30582:SF24">
    <property type="entry name" value="L,D-TRANSPEPTIDASE ERFK_SRFK-RELATED"/>
    <property type="match status" value="1"/>
</dbReference>
<dbReference type="InterPro" id="IPR050979">
    <property type="entry name" value="LD-transpeptidase"/>
</dbReference>
<dbReference type="UniPathway" id="UPA00219"/>
<comment type="similarity">
    <text evidence="2">Belongs to the YkuD family.</text>
</comment>
<protein>
    <submittedName>
        <fullName evidence="11">L,D-transpeptidase</fullName>
    </submittedName>
</protein>
<evidence type="ECO:0000259" key="10">
    <source>
        <dbReference type="PROSITE" id="PS52029"/>
    </source>
</evidence>
<evidence type="ECO:0000256" key="6">
    <source>
        <dbReference type="ARBA" id="ARBA00022960"/>
    </source>
</evidence>
<evidence type="ECO:0000256" key="3">
    <source>
        <dbReference type="ARBA" id="ARBA00022676"/>
    </source>
</evidence>
<dbReference type="GO" id="GO:0071972">
    <property type="term" value="F:peptidoglycan L,D-transpeptidase activity"/>
    <property type="evidence" value="ECO:0007669"/>
    <property type="project" value="TreeGrafter"/>
</dbReference>
<dbReference type="GO" id="GO:0008360">
    <property type="term" value="P:regulation of cell shape"/>
    <property type="evidence" value="ECO:0007669"/>
    <property type="project" value="UniProtKB-UniRule"/>
</dbReference>
<dbReference type="InterPro" id="IPR038063">
    <property type="entry name" value="Transpep_catalytic_dom"/>
</dbReference>
<feature type="active site" description="Proton donor/acceptor" evidence="9">
    <location>
        <position position="131"/>
    </location>
</feature>